<reference evidence="2" key="1">
    <citation type="submission" date="2022-07" db="EMBL/GenBank/DDBJ databases">
        <title>Chromosome-level genome of Muraenolepis orangiensis.</title>
        <authorList>
            <person name="Kim J."/>
        </authorList>
    </citation>
    <scope>NUCLEOTIDE SEQUENCE</scope>
    <source>
        <strain evidence="2">KU_S4_2022</strain>
        <tissue evidence="2">Muscle</tissue>
    </source>
</reference>
<gene>
    <name evidence="2" type="ORF">NHX12_021562</name>
</gene>
<dbReference type="Proteomes" id="UP001148018">
    <property type="component" value="Unassembled WGS sequence"/>
</dbReference>
<feature type="compositionally biased region" description="Polar residues" evidence="1">
    <location>
        <begin position="1"/>
        <end position="19"/>
    </location>
</feature>
<evidence type="ECO:0000313" key="3">
    <source>
        <dbReference type="Proteomes" id="UP001148018"/>
    </source>
</evidence>
<feature type="region of interest" description="Disordered" evidence="1">
    <location>
        <begin position="1"/>
        <end position="85"/>
    </location>
</feature>
<evidence type="ECO:0000256" key="1">
    <source>
        <dbReference type="SAM" id="MobiDB-lite"/>
    </source>
</evidence>
<keyword evidence="3" id="KW-1185">Reference proteome</keyword>
<protein>
    <submittedName>
        <fullName evidence="2">Uncharacterized protein</fullName>
    </submittedName>
</protein>
<accession>A0A9Q0ISG4</accession>
<comment type="caution">
    <text evidence="2">The sequence shown here is derived from an EMBL/GenBank/DDBJ whole genome shotgun (WGS) entry which is preliminary data.</text>
</comment>
<proteinExistence type="predicted"/>
<dbReference type="EMBL" id="JANIIK010000037">
    <property type="protein sequence ID" value="KAJ3611547.1"/>
    <property type="molecule type" value="Genomic_DNA"/>
</dbReference>
<dbReference type="AlphaFoldDB" id="A0A9Q0ISG4"/>
<sequence>MQRVSSWLKSPSLALSLTGSLKPLRRRRRTDAKPLRPVSSSSAPSEEEETGLPRQHRRTPPRCGVTWVEGEGEAGEAGEVPLKRE</sequence>
<organism evidence="2 3">
    <name type="scientific">Muraenolepis orangiensis</name>
    <name type="common">Patagonian moray cod</name>
    <dbReference type="NCBI Taxonomy" id="630683"/>
    <lineage>
        <taxon>Eukaryota</taxon>
        <taxon>Metazoa</taxon>
        <taxon>Chordata</taxon>
        <taxon>Craniata</taxon>
        <taxon>Vertebrata</taxon>
        <taxon>Euteleostomi</taxon>
        <taxon>Actinopterygii</taxon>
        <taxon>Neopterygii</taxon>
        <taxon>Teleostei</taxon>
        <taxon>Neoteleostei</taxon>
        <taxon>Acanthomorphata</taxon>
        <taxon>Zeiogadaria</taxon>
        <taxon>Gadariae</taxon>
        <taxon>Gadiformes</taxon>
        <taxon>Muraenolepidoidei</taxon>
        <taxon>Muraenolepididae</taxon>
        <taxon>Muraenolepis</taxon>
    </lineage>
</organism>
<evidence type="ECO:0000313" key="2">
    <source>
        <dbReference type="EMBL" id="KAJ3611547.1"/>
    </source>
</evidence>
<name>A0A9Q0ISG4_9TELE</name>